<evidence type="ECO:0000313" key="2">
    <source>
        <dbReference type="Proteomes" id="UP000222975"/>
    </source>
</evidence>
<reference evidence="2" key="1">
    <citation type="submission" date="2016-03" db="EMBL/GenBank/DDBJ databases">
        <authorList>
            <person name="Sharma R."/>
            <person name="Simister A.R."/>
            <person name="Berg J.A."/>
            <person name="Jensen G.L."/>
            <person name="Keele B.R."/>
            <person name="Ward M.E.H."/>
            <person name="Breakwell D.P."/>
            <person name="Hope S."/>
            <person name="Grose J.H."/>
        </authorList>
    </citation>
    <scope>NUCLEOTIDE SEQUENCE [LARGE SCALE GENOMIC DNA]</scope>
</reference>
<protein>
    <submittedName>
        <fullName evidence="1">Uncharacterized protein</fullName>
    </submittedName>
</protein>
<dbReference type="EMBL" id="KU886223">
    <property type="protein sequence ID" value="ANH51668.1"/>
    <property type="molecule type" value="Genomic_DNA"/>
</dbReference>
<name>A0A173GDV4_9CAUD</name>
<accession>A0A173GDV4</accession>
<evidence type="ECO:0000313" key="1">
    <source>
        <dbReference type="EMBL" id="ANH51668.1"/>
    </source>
</evidence>
<dbReference type="Proteomes" id="UP000222975">
    <property type="component" value="Segment"/>
</dbReference>
<sequence length="140" mass="15475">MKNVTIAIGRNPLSNQKWILDQIVSLVKSGKSDIFIVNTDSRVSTAVLNALKEYTKDDAEYTRLVAENGVMFHTTETEDLQTLDDAKMNSRSAILANMLFSLPLVKQCRDLARHHVPVFVSATPAMSGKVPASAHTKFLD</sequence>
<organism evidence="1 2">
    <name type="scientific">Erwinia phage vB_EamM_Simmy50</name>
    <dbReference type="NCBI Taxonomy" id="1815988"/>
    <lineage>
        <taxon>Viruses</taxon>
        <taxon>Duplodnaviria</taxon>
        <taxon>Heunggongvirae</taxon>
        <taxon>Uroviricota</taxon>
        <taxon>Caudoviricetes</taxon>
        <taxon>Chimalliviridae</taxon>
        <taxon>Agricanvirus</taxon>
        <taxon>Agricanvirus simmy50</taxon>
    </lineage>
</organism>
<proteinExistence type="predicted"/>
<gene>
    <name evidence="1" type="ORF">SIMMY50_209</name>
</gene>
<keyword evidence="2" id="KW-1185">Reference proteome</keyword>